<evidence type="ECO:0000313" key="2">
    <source>
        <dbReference type="Proteomes" id="UP000190166"/>
    </source>
</evidence>
<dbReference type="Gene3D" id="3.40.50.410">
    <property type="entry name" value="von Willebrand factor, type A domain"/>
    <property type="match status" value="1"/>
</dbReference>
<name>A0A1T5P9R4_9BACT</name>
<gene>
    <name evidence="1" type="ORF">SAMN05660461_5228</name>
</gene>
<accession>A0A1T5P9R4</accession>
<dbReference type="EMBL" id="FUZZ01000005">
    <property type="protein sequence ID" value="SKD09343.1"/>
    <property type="molecule type" value="Genomic_DNA"/>
</dbReference>
<sequence>MKTTLFASAILVSGFLIWKYNTGQISPETKSITAAPPPVIATTPSAADNTRIQVALLLDTSNSMDGLIDQAKSRLWNIINTLTTLKYKGKTPVIEIALYEYGNDGLSRSDDYIRQVTPLTTDLDLISEKLFALHTNGGSEYCGAVITSAVKSLEWGKDEADMKLIYIAGNEPFNQGPVSYKTAAGQAISKSIFINTIYCGDKREGIATHWKDGADKGEGQYFNIDSDRKVVFIETPYDKNIEACNERINKTYIAYGASGELRKSNQVTQDKNARSLSSANSVERFVSKSKAVYKNDNWDLVDRVKQDPSVLKSISKSELPKELKEKSQAELTTLVAEKSKERESIQKEIAVLGKQRQKYIDEALKKTDKIDDLGAAINQSIIQVANAKGYTAEK</sequence>
<dbReference type="InterPro" id="IPR036465">
    <property type="entry name" value="vWFA_dom_sf"/>
</dbReference>
<evidence type="ECO:0000313" key="1">
    <source>
        <dbReference type="EMBL" id="SKD09343.1"/>
    </source>
</evidence>
<protein>
    <submittedName>
        <fullName evidence="1">von Willebrand factor type A domain-containing protein</fullName>
    </submittedName>
</protein>
<keyword evidence="2" id="KW-1185">Reference proteome</keyword>
<proteinExistence type="predicted"/>
<organism evidence="1 2">
    <name type="scientific">Chitinophaga ginsengisegetis</name>
    <dbReference type="NCBI Taxonomy" id="393003"/>
    <lineage>
        <taxon>Bacteria</taxon>
        <taxon>Pseudomonadati</taxon>
        <taxon>Bacteroidota</taxon>
        <taxon>Chitinophagia</taxon>
        <taxon>Chitinophagales</taxon>
        <taxon>Chitinophagaceae</taxon>
        <taxon>Chitinophaga</taxon>
    </lineage>
</organism>
<dbReference type="AlphaFoldDB" id="A0A1T5P9R4"/>
<dbReference type="RefSeq" id="WP_079472515.1">
    <property type="nucleotide sequence ID" value="NZ_FUZZ01000005.1"/>
</dbReference>
<dbReference type="STRING" id="393003.SAMN05660461_5228"/>
<dbReference type="Proteomes" id="UP000190166">
    <property type="component" value="Unassembled WGS sequence"/>
</dbReference>
<reference evidence="1 2" key="1">
    <citation type="submission" date="2017-02" db="EMBL/GenBank/DDBJ databases">
        <authorList>
            <person name="Peterson S.W."/>
        </authorList>
    </citation>
    <scope>NUCLEOTIDE SEQUENCE [LARGE SCALE GENOMIC DNA]</scope>
    <source>
        <strain evidence="1 2">DSM 18108</strain>
    </source>
</reference>
<dbReference type="SUPFAM" id="SSF53300">
    <property type="entry name" value="vWA-like"/>
    <property type="match status" value="1"/>
</dbReference>